<evidence type="ECO:0000256" key="1">
    <source>
        <dbReference type="ARBA" id="ARBA00022553"/>
    </source>
</evidence>
<keyword evidence="9" id="KW-1185">Reference proteome</keyword>
<dbReference type="InterPro" id="IPR001789">
    <property type="entry name" value="Sig_transdc_resp-reg_receiver"/>
</dbReference>
<comment type="caution">
    <text evidence="8">The sequence shown here is derived from an EMBL/GenBank/DDBJ whole genome shotgun (WGS) entry which is preliminary data.</text>
</comment>
<dbReference type="InterPro" id="IPR011006">
    <property type="entry name" value="CheY-like_superfamily"/>
</dbReference>
<dbReference type="PRINTS" id="PR00038">
    <property type="entry name" value="HTHLUXR"/>
</dbReference>
<dbReference type="Proteomes" id="UP001566476">
    <property type="component" value="Unassembled WGS sequence"/>
</dbReference>
<dbReference type="PANTHER" id="PTHR43214:SF24">
    <property type="entry name" value="TRANSCRIPTIONAL REGULATORY PROTEIN NARL-RELATED"/>
    <property type="match status" value="1"/>
</dbReference>
<proteinExistence type="predicted"/>
<keyword evidence="2" id="KW-0805">Transcription regulation</keyword>
<protein>
    <submittedName>
        <fullName evidence="8">Response regulator</fullName>
    </submittedName>
</protein>
<dbReference type="PROSITE" id="PS00622">
    <property type="entry name" value="HTH_LUXR_1"/>
    <property type="match status" value="1"/>
</dbReference>
<dbReference type="PROSITE" id="PS50043">
    <property type="entry name" value="HTH_LUXR_2"/>
    <property type="match status" value="1"/>
</dbReference>
<accession>A0ABV4I2F8</accession>
<dbReference type="RefSeq" id="WP_370718930.1">
    <property type="nucleotide sequence ID" value="NZ_JBGGTQ010000005.1"/>
</dbReference>
<name>A0ABV4I2F8_9ACTN</name>
<dbReference type="SUPFAM" id="SSF46894">
    <property type="entry name" value="C-terminal effector domain of the bipartite response regulators"/>
    <property type="match status" value="1"/>
</dbReference>
<evidence type="ECO:0000259" key="7">
    <source>
        <dbReference type="PROSITE" id="PS50110"/>
    </source>
</evidence>
<dbReference type="Pfam" id="PF00196">
    <property type="entry name" value="GerE"/>
    <property type="match status" value="1"/>
</dbReference>
<dbReference type="SUPFAM" id="SSF52172">
    <property type="entry name" value="CheY-like"/>
    <property type="match status" value="1"/>
</dbReference>
<gene>
    <name evidence="8" type="ORF">AB2L28_11515</name>
</gene>
<feature type="domain" description="Response regulatory" evidence="7">
    <location>
        <begin position="5"/>
        <end position="121"/>
    </location>
</feature>
<evidence type="ECO:0000313" key="8">
    <source>
        <dbReference type="EMBL" id="MEZ0492862.1"/>
    </source>
</evidence>
<dbReference type="PROSITE" id="PS50110">
    <property type="entry name" value="RESPONSE_REGULATORY"/>
    <property type="match status" value="1"/>
</dbReference>
<keyword evidence="4" id="KW-0804">Transcription</keyword>
<sequence length="212" mass="22410">MTTVRVFLLDDHAVVRAGLRAVLEADPGLEVVGEAGTVAAAVEGITRTRPDVAVLDGRLPDGSGIDVCRRVHLLSPGTRTLVLTSYDDDEALLAAALAGASGYLLKEIGTTDLVGSVRAVHAGASLLDPAVVEAVRRRVEDPLAADPRLAGLTPQERRVLKLLSEGWTNRRIGAELHLAEKTVKNYVSNVLAKLQLSSRTQAALFTTAHGRG</sequence>
<organism evidence="8 9">
    <name type="scientific">Kineococcus mangrovi</name>
    <dbReference type="NCBI Taxonomy" id="1660183"/>
    <lineage>
        <taxon>Bacteria</taxon>
        <taxon>Bacillati</taxon>
        <taxon>Actinomycetota</taxon>
        <taxon>Actinomycetes</taxon>
        <taxon>Kineosporiales</taxon>
        <taxon>Kineosporiaceae</taxon>
        <taxon>Kineococcus</taxon>
    </lineage>
</organism>
<reference evidence="8 9" key="1">
    <citation type="submission" date="2024-07" db="EMBL/GenBank/DDBJ databases">
        <authorList>
            <person name="Thanompreechachai J."/>
            <person name="Duangmal K."/>
        </authorList>
    </citation>
    <scope>NUCLEOTIDE SEQUENCE [LARGE SCALE GENOMIC DNA]</scope>
    <source>
        <strain evidence="8 9">TBRC 1896</strain>
    </source>
</reference>
<evidence type="ECO:0000256" key="2">
    <source>
        <dbReference type="ARBA" id="ARBA00023015"/>
    </source>
</evidence>
<dbReference type="InterPro" id="IPR058245">
    <property type="entry name" value="NreC/VraR/RcsB-like_REC"/>
</dbReference>
<evidence type="ECO:0000256" key="5">
    <source>
        <dbReference type="PROSITE-ProRule" id="PRU00169"/>
    </source>
</evidence>
<keyword evidence="3" id="KW-0238">DNA-binding</keyword>
<dbReference type="InterPro" id="IPR000792">
    <property type="entry name" value="Tscrpt_reg_LuxR_C"/>
</dbReference>
<dbReference type="Gene3D" id="3.40.50.2300">
    <property type="match status" value="1"/>
</dbReference>
<dbReference type="SMART" id="SM00421">
    <property type="entry name" value="HTH_LUXR"/>
    <property type="match status" value="1"/>
</dbReference>
<evidence type="ECO:0000313" key="9">
    <source>
        <dbReference type="Proteomes" id="UP001566476"/>
    </source>
</evidence>
<dbReference type="InterPro" id="IPR039420">
    <property type="entry name" value="WalR-like"/>
</dbReference>
<dbReference type="EMBL" id="JBGGTQ010000005">
    <property type="protein sequence ID" value="MEZ0492862.1"/>
    <property type="molecule type" value="Genomic_DNA"/>
</dbReference>
<dbReference type="CDD" id="cd17535">
    <property type="entry name" value="REC_NarL-like"/>
    <property type="match status" value="1"/>
</dbReference>
<evidence type="ECO:0000256" key="4">
    <source>
        <dbReference type="ARBA" id="ARBA00023163"/>
    </source>
</evidence>
<dbReference type="Pfam" id="PF00072">
    <property type="entry name" value="Response_reg"/>
    <property type="match status" value="1"/>
</dbReference>
<evidence type="ECO:0000259" key="6">
    <source>
        <dbReference type="PROSITE" id="PS50043"/>
    </source>
</evidence>
<dbReference type="PANTHER" id="PTHR43214">
    <property type="entry name" value="TWO-COMPONENT RESPONSE REGULATOR"/>
    <property type="match status" value="1"/>
</dbReference>
<feature type="modified residue" description="4-aspartylphosphate" evidence="5">
    <location>
        <position position="56"/>
    </location>
</feature>
<evidence type="ECO:0000256" key="3">
    <source>
        <dbReference type="ARBA" id="ARBA00023125"/>
    </source>
</evidence>
<keyword evidence="1 5" id="KW-0597">Phosphoprotein</keyword>
<dbReference type="CDD" id="cd06170">
    <property type="entry name" value="LuxR_C_like"/>
    <property type="match status" value="1"/>
</dbReference>
<feature type="domain" description="HTH luxR-type" evidence="6">
    <location>
        <begin position="145"/>
        <end position="210"/>
    </location>
</feature>
<dbReference type="InterPro" id="IPR016032">
    <property type="entry name" value="Sig_transdc_resp-reg_C-effctor"/>
</dbReference>
<dbReference type="SMART" id="SM00448">
    <property type="entry name" value="REC"/>
    <property type="match status" value="1"/>
</dbReference>